<dbReference type="AlphaFoldDB" id="A0A454JHK0"/>
<dbReference type="OrthoDB" id="9812260at2"/>
<evidence type="ECO:0000256" key="3">
    <source>
        <dbReference type="ARBA" id="ARBA00012438"/>
    </source>
</evidence>
<keyword evidence="6 11" id="KW-0418">Kinase</keyword>
<dbReference type="Proteomes" id="UP000274139">
    <property type="component" value="Unassembled WGS sequence"/>
</dbReference>
<dbReference type="InterPro" id="IPR036890">
    <property type="entry name" value="HATPase_C_sf"/>
</dbReference>
<accession>A0A454JHK0</accession>
<sequence length="514" mass="56945">MNSIKSKLRLWLMMGVTVIVAITGLLSYNQNRSQDEADYQAQRASLQARLSLSLPHGVWQMDDSYTRLTLDAELGWNSVVAIRITGDAGLNIGRIRSDNNTLRDMAPSEKPGSDDVLSLPIIYQNREKLGTATVYLSRSQLEHRQLVHLLEILLEIVVLDVLIFFVMTYNLNRFVFDPLKRLQDALNRAASSDDAKSSRISQQTQDEFGAVTRSFNRIVDRISADLAMRTAAEAQARQEKDNAELALRQLVQTQQTLVEAEKLASLGSLVAGVAHEINTPVGITLTTASHLATTTLHITEKLDNGGIKKSDFQAYLDTAKECCELILSNAERAANLIHSFKQVAVDQTSEQRRDFQLNDYLSEIVTSLKPRFKRSQTSIEISCEDDLLLDSYPGAVSQVITNLLVNALVHGFDEKPGGTISIHAERSSNNNVKLSIQDNGKGIPAENLSRIFDPFFTTRRGSGGSGLGLHIVYNIIRQRLGGSIEVHSEAGKGSNFIITMPCIAPEIQHKEFKQ</sequence>
<dbReference type="Pfam" id="PF02518">
    <property type="entry name" value="HATPase_c"/>
    <property type="match status" value="1"/>
</dbReference>
<gene>
    <name evidence="11" type="ORF">EAY64_11455</name>
</gene>
<evidence type="ECO:0000259" key="9">
    <source>
        <dbReference type="PROSITE" id="PS50109"/>
    </source>
</evidence>
<proteinExistence type="predicted"/>
<evidence type="ECO:0000256" key="7">
    <source>
        <dbReference type="SAM" id="Coils"/>
    </source>
</evidence>
<dbReference type="PANTHER" id="PTHR43065">
    <property type="entry name" value="SENSOR HISTIDINE KINASE"/>
    <property type="match status" value="1"/>
</dbReference>
<feature type="domain" description="HAMP" evidence="10">
    <location>
        <begin position="173"/>
        <end position="227"/>
    </location>
</feature>
<evidence type="ECO:0000256" key="6">
    <source>
        <dbReference type="ARBA" id="ARBA00022777"/>
    </source>
</evidence>
<dbReference type="CDD" id="cd00082">
    <property type="entry name" value="HisKA"/>
    <property type="match status" value="1"/>
</dbReference>
<dbReference type="SUPFAM" id="SSF55874">
    <property type="entry name" value="ATPase domain of HSP90 chaperone/DNA topoisomerase II/histidine kinase"/>
    <property type="match status" value="1"/>
</dbReference>
<comment type="subcellular location">
    <subcellularLocation>
        <location evidence="2">Membrane</location>
    </subcellularLocation>
</comment>
<evidence type="ECO:0000313" key="12">
    <source>
        <dbReference type="Proteomes" id="UP000274139"/>
    </source>
</evidence>
<evidence type="ECO:0000256" key="4">
    <source>
        <dbReference type="ARBA" id="ARBA00022553"/>
    </source>
</evidence>
<dbReference type="EMBL" id="RFAR01000046">
    <property type="protein sequence ID" value="RMC96832.1"/>
    <property type="molecule type" value="Genomic_DNA"/>
</dbReference>
<dbReference type="InterPro" id="IPR003594">
    <property type="entry name" value="HATPase_dom"/>
</dbReference>
<dbReference type="GO" id="GO:0000155">
    <property type="term" value="F:phosphorelay sensor kinase activity"/>
    <property type="evidence" value="ECO:0007669"/>
    <property type="project" value="InterPro"/>
</dbReference>
<dbReference type="InterPro" id="IPR036097">
    <property type="entry name" value="HisK_dim/P_sf"/>
</dbReference>
<dbReference type="GO" id="GO:0016020">
    <property type="term" value="C:membrane"/>
    <property type="evidence" value="ECO:0007669"/>
    <property type="project" value="UniProtKB-SubCell"/>
</dbReference>
<dbReference type="EC" id="2.7.13.3" evidence="3"/>
<dbReference type="PROSITE" id="PS50109">
    <property type="entry name" value="HIS_KIN"/>
    <property type="match status" value="1"/>
</dbReference>
<feature type="coiled-coil region" evidence="7">
    <location>
        <begin position="229"/>
        <end position="263"/>
    </location>
</feature>
<dbReference type="Gene3D" id="1.10.287.130">
    <property type="match status" value="1"/>
</dbReference>
<comment type="catalytic activity">
    <reaction evidence="1">
        <text>ATP + protein L-histidine = ADP + protein N-phospho-L-histidine.</text>
        <dbReference type="EC" id="2.7.13.3"/>
    </reaction>
</comment>
<protein>
    <recommendedName>
        <fullName evidence="3">histidine kinase</fullName>
        <ecNumber evidence="3">2.7.13.3</ecNumber>
    </recommendedName>
</protein>
<dbReference type="SMART" id="SM00387">
    <property type="entry name" value="HATPase_c"/>
    <property type="match status" value="1"/>
</dbReference>
<dbReference type="PROSITE" id="PS50885">
    <property type="entry name" value="HAMP"/>
    <property type="match status" value="1"/>
</dbReference>
<keyword evidence="8" id="KW-0472">Membrane</keyword>
<dbReference type="PRINTS" id="PR00344">
    <property type="entry name" value="BCTRLSENSOR"/>
</dbReference>
<dbReference type="InterPro" id="IPR003661">
    <property type="entry name" value="HisK_dim/P_dom"/>
</dbReference>
<keyword evidence="8" id="KW-1133">Transmembrane helix</keyword>
<keyword evidence="7" id="KW-0175">Coiled coil</keyword>
<dbReference type="InterPro" id="IPR003660">
    <property type="entry name" value="HAMP_dom"/>
</dbReference>
<evidence type="ECO:0000259" key="10">
    <source>
        <dbReference type="PROSITE" id="PS50885"/>
    </source>
</evidence>
<feature type="domain" description="Histidine kinase" evidence="9">
    <location>
        <begin position="272"/>
        <end position="504"/>
    </location>
</feature>
<dbReference type="Gene3D" id="6.10.340.10">
    <property type="match status" value="1"/>
</dbReference>
<dbReference type="RefSeq" id="WP_103524901.1">
    <property type="nucleotide sequence ID" value="NZ_JAIZDC010000004.1"/>
</dbReference>
<evidence type="ECO:0000256" key="2">
    <source>
        <dbReference type="ARBA" id="ARBA00004370"/>
    </source>
</evidence>
<dbReference type="SMART" id="SM00304">
    <property type="entry name" value="HAMP"/>
    <property type="match status" value="1"/>
</dbReference>
<evidence type="ECO:0000256" key="1">
    <source>
        <dbReference type="ARBA" id="ARBA00000085"/>
    </source>
</evidence>
<feature type="transmembrane region" description="Helical" evidence="8">
    <location>
        <begin position="10"/>
        <end position="28"/>
    </location>
</feature>
<dbReference type="Gene3D" id="3.30.565.10">
    <property type="entry name" value="Histidine kinase-like ATPase, C-terminal domain"/>
    <property type="match status" value="1"/>
</dbReference>
<evidence type="ECO:0000256" key="8">
    <source>
        <dbReference type="SAM" id="Phobius"/>
    </source>
</evidence>
<dbReference type="SUPFAM" id="SSF47384">
    <property type="entry name" value="Homodimeric domain of signal transducing histidine kinase"/>
    <property type="match status" value="1"/>
</dbReference>
<feature type="transmembrane region" description="Helical" evidence="8">
    <location>
        <begin position="146"/>
        <end position="171"/>
    </location>
</feature>
<keyword evidence="12" id="KW-1185">Reference proteome</keyword>
<reference evidence="11 12" key="1">
    <citation type="submission" date="2018-10" db="EMBL/GenBank/DDBJ databases">
        <title>Draft genome sequence of Aquitalea MWU14-2217 isolated from a wild cranberry bog in Provincetown, Massachusetts.</title>
        <authorList>
            <person name="Ebadzadsahrai G."/>
            <person name="Soby S."/>
        </authorList>
    </citation>
    <scope>NUCLEOTIDE SEQUENCE [LARGE SCALE GENOMIC DNA]</scope>
    <source>
        <strain evidence="11 12">MWU14-2217</strain>
    </source>
</reference>
<evidence type="ECO:0000313" key="11">
    <source>
        <dbReference type="EMBL" id="RMC96832.1"/>
    </source>
</evidence>
<dbReference type="CDD" id="cd06225">
    <property type="entry name" value="HAMP"/>
    <property type="match status" value="1"/>
</dbReference>
<dbReference type="InterPro" id="IPR005467">
    <property type="entry name" value="His_kinase_dom"/>
</dbReference>
<keyword evidence="4" id="KW-0597">Phosphoprotein</keyword>
<name>A0A454JHK0_9NEIS</name>
<keyword evidence="5" id="KW-0808">Transferase</keyword>
<evidence type="ECO:0000256" key="5">
    <source>
        <dbReference type="ARBA" id="ARBA00022679"/>
    </source>
</evidence>
<dbReference type="Pfam" id="PF00672">
    <property type="entry name" value="HAMP"/>
    <property type="match status" value="1"/>
</dbReference>
<dbReference type="InterPro" id="IPR004358">
    <property type="entry name" value="Sig_transdc_His_kin-like_C"/>
</dbReference>
<comment type="caution">
    <text evidence="11">The sequence shown here is derived from an EMBL/GenBank/DDBJ whole genome shotgun (WGS) entry which is preliminary data.</text>
</comment>
<keyword evidence="8" id="KW-0812">Transmembrane</keyword>
<organism evidence="11 12">
    <name type="scientific">Aquitalea palustris</name>
    <dbReference type="NCBI Taxonomy" id="2480983"/>
    <lineage>
        <taxon>Bacteria</taxon>
        <taxon>Pseudomonadati</taxon>
        <taxon>Pseudomonadota</taxon>
        <taxon>Betaproteobacteria</taxon>
        <taxon>Neisseriales</taxon>
        <taxon>Chromobacteriaceae</taxon>
        <taxon>Aquitalea</taxon>
    </lineage>
</organism>